<feature type="compositionally biased region" description="Basic and acidic residues" evidence="1">
    <location>
        <begin position="472"/>
        <end position="483"/>
    </location>
</feature>
<dbReference type="OrthoDB" id="332633at2759"/>
<feature type="region of interest" description="Disordered" evidence="1">
    <location>
        <begin position="214"/>
        <end position="265"/>
    </location>
</feature>
<name>A0A086QYU1_TOXGO</name>
<dbReference type="Proteomes" id="UP000028821">
    <property type="component" value="Unassembled WGS sequence"/>
</dbReference>
<feature type="compositionally biased region" description="Basic and acidic residues" evidence="1">
    <location>
        <begin position="100"/>
        <end position="112"/>
    </location>
</feature>
<evidence type="ECO:0000313" key="3">
    <source>
        <dbReference type="EMBL" id="KFH17773.1"/>
    </source>
</evidence>
<feature type="region of interest" description="Disordered" evidence="1">
    <location>
        <begin position="547"/>
        <end position="577"/>
    </location>
</feature>
<feature type="compositionally biased region" description="Basic and acidic residues" evidence="1">
    <location>
        <begin position="80"/>
        <end position="90"/>
    </location>
</feature>
<feature type="transmembrane region" description="Helical" evidence="2">
    <location>
        <begin position="1135"/>
        <end position="1157"/>
    </location>
</feature>
<organism evidence="3 4">
    <name type="scientific">Toxoplasma gondii MAS</name>
    <dbReference type="NCBI Taxonomy" id="943118"/>
    <lineage>
        <taxon>Eukaryota</taxon>
        <taxon>Sar</taxon>
        <taxon>Alveolata</taxon>
        <taxon>Apicomplexa</taxon>
        <taxon>Conoidasida</taxon>
        <taxon>Coccidia</taxon>
        <taxon>Eucoccidiorida</taxon>
        <taxon>Eimeriorina</taxon>
        <taxon>Sarcocystidae</taxon>
        <taxon>Toxoplasma</taxon>
    </lineage>
</organism>
<feature type="region of interest" description="Disordered" evidence="1">
    <location>
        <begin position="730"/>
        <end position="763"/>
    </location>
</feature>
<feature type="region of interest" description="Disordered" evidence="1">
    <location>
        <begin position="884"/>
        <end position="927"/>
    </location>
</feature>
<feature type="region of interest" description="Disordered" evidence="1">
    <location>
        <begin position="496"/>
        <end position="516"/>
    </location>
</feature>
<proteinExistence type="predicted"/>
<keyword evidence="2" id="KW-1133">Transmembrane helix</keyword>
<feature type="compositionally biased region" description="Basic and acidic residues" evidence="1">
    <location>
        <begin position="502"/>
        <end position="515"/>
    </location>
</feature>
<feature type="region of interest" description="Disordered" evidence="1">
    <location>
        <begin position="286"/>
        <end position="318"/>
    </location>
</feature>
<protein>
    <submittedName>
        <fullName evidence="3">Putative transmembrane protein</fullName>
    </submittedName>
</protein>
<evidence type="ECO:0000256" key="2">
    <source>
        <dbReference type="SAM" id="Phobius"/>
    </source>
</evidence>
<gene>
    <name evidence="3" type="ORF">TGMAS_313540</name>
</gene>
<feature type="compositionally biased region" description="Acidic residues" evidence="1">
    <location>
        <begin position="1113"/>
        <end position="1123"/>
    </location>
</feature>
<evidence type="ECO:0000313" key="4">
    <source>
        <dbReference type="Proteomes" id="UP000028821"/>
    </source>
</evidence>
<feature type="region of interest" description="Disordered" evidence="1">
    <location>
        <begin position="72"/>
        <end position="112"/>
    </location>
</feature>
<feature type="region of interest" description="Disordered" evidence="1">
    <location>
        <begin position="1286"/>
        <end position="1338"/>
    </location>
</feature>
<dbReference type="EMBL" id="AEXC02000176">
    <property type="protein sequence ID" value="KFH17773.1"/>
    <property type="molecule type" value="Genomic_DNA"/>
</dbReference>
<feature type="compositionally biased region" description="Basic and acidic residues" evidence="1">
    <location>
        <begin position="888"/>
        <end position="927"/>
    </location>
</feature>
<dbReference type="VEuPathDB" id="ToxoDB:TGMAS_313540"/>
<feature type="compositionally biased region" description="Low complexity" evidence="1">
    <location>
        <begin position="1227"/>
        <end position="1259"/>
    </location>
</feature>
<feature type="region of interest" description="Disordered" evidence="1">
    <location>
        <begin position="1107"/>
        <end position="1126"/>
    </location>
</feature>
<feature type="compositionally biased region" description="Polar residues" evidence="1">
    <location>
        <begin position="294"/>
        <end position="312"/>
    </location>
</feature>
<evidence type="ECO:0000256" key="1">
    <source>
        <dbReference type="SAM" id="MobiDB-lite"/>
    </source>
</evidence>
<feature type="region of interest" description="Disordered" evidence="1">
    <location>
        <begin position="413"/>
        <end position="483"/>
    </location>
</feature>
<feature type="compositionally biased region" description="Polar residues" evidence="1">
    <location>
        <begin position="244"/>
        <end position="263"/>
    </location>
</feature>
<reference evidence="3 4" key="1">
    <citation type="submission" date="2014-04" db="EMBL/GenBank/DDBJ databases">
        <authorList>
            <person name="Sibley D."/>
            <person name="Venepally P."/>
            <person name="Karamycheva S."/>
            <person name="Hadjithomas M."/>
            <person name="Khan A."/>
            <person name="Brunk B."/>
            <person name="Roos D."/>
            <person name="Caler E."/>
            <person name="Lorenzi H."/>
        </authorList>
    </citation>
    <scope>NUCLEOTIDE SEQUENCE [LARGE SCALE GENOMIC DNA]</scope>
    <source>
        <strain evidence="3 4">MAS</strain>
    </source>
</reference>
<sequence length="1338" mass="141360">MSVFLVVQGSFAREAETKSSRVRSCSPSFSPPFASSPLLFFSLRNVFIAAACARLSAPLSSPLCPPPPAPPLNASVSPWEKAERRETGRDKTHRLPPQCRSDRNQRRREEARGVSLSRRLPRLVWLVSGLPLLSPSLPSFLCTQILRLLSLSASGCSLLQRAVLYVSLPYRMASALSSLRGCLVWLPFLLVFAGLSARVAALRAPSASPLATIPGPPHLPGVHTPAPPRSHIGASHPAPLPSPSGANASLSSHGGSATKSGPASSLREAAITSWSGVDTPEAAGTFEAAREEGSVSSGVSTPQISSPVQQHGESPDCLASATHRKPFVRSGPSTFSSAFSPLFEGEAQRQIASSFSTFLPTPSGKAWLPTQGLFQAFSDPDNGWGVRLSFPTSPCSLPASAFFSLHAAVHPDADPPHLGQGEKALDNEAGGPRGDTPPPASAETAGVQSATHIGGAGGGRRDARHGMVSGEQKTHAPQAHEDVSAKLCASPAVARGTLERSVSSDRETSGIRGDIEAPPLYSVSFSAPTDELWGENVVVCMHWSQPSSSSLSAHEGHAEALQPAESRGEPPRSDVGVGVEWPRETSAKQAFALAFGRVPDACVWGRAAASRGGNSRDTCAKPQVEVAVEGGRRTDQHTQSQSRAGVVFAETDEARDTTGKESEQASSLSLPVLHAAPRMLSLNGVYDVHLALPLRLSPPAGASRPHGDASGAGMTGQVVDANGEVCEGHFRKDRGSYDDGGDGQGWRTATGRRKHTGREVGERRTGAGVLAGAQCTDSGAEGGGGRWGRKETERGGMEVQMGDAHALFSREQGSVQVMSSLRRNLSSRRRFTKADIKEALKSALVVVKTKLSGGCEGPYSSQALALTSLRASFPLVASRLQSAVGGENKAREQKGHHDGGRVDGDRSGKEEPLGDAREFSRQGPAREDPFVDVTVPLELSIRGEDLPVDLALCLYTSRLDTDPLPLGLVQLAAPPPLSDAVLSSSGLSRQPAETRAFSGAAQSESQRFGKNTIRARDTRTARETLEPQAPVAAIAGTSVPAKAVNWLAAQLSRLNVLRRSSEGTAELEETLRPAGVDESKSESWWERAFAFAASLWGGAQAAARGSTDSFAADAEERETEAEEDFSRASHADASWAVYAPFAVLVGAAAGYILTLHWQARAKMQEARAKTCTGPCCSDAPSDWLAIRSSLRATHALSSAHLSPFSSSIGEARASEGGSRRPNRRPKASLASSLSSSSQSADASGVSAASPPTRKSLTSSRRSRRPIAAPAELLTPSRRIYETLWGEEEILRDRRPNGGASGLGASPWQWPEEGSTRSGRRKHERRPNEVDTASWPISY</sequence>
<accession>A0A086QYU1</accession>
<keyword evidence="2" id="KW-0472">Membrane</keyword>
<feature type="region of interest" description="Disordered" evidence="1">
    <location>
        <begin position="1207"/>
        <end position="1270"/>
    </location>
</feature>
<keyword evidence="2 3" id="KW-0812">Transmembrane</keyword>
<comment type="caution">
    <text evidence="3">The sequence shown here is derived from an EMBL/GenBank/DDBJ whole genome shotgun (WGS) entry which is preliminary data.</text>
</comment>